<dbReference type="Proteomes" id="UP000248484">
    <property type="component" value="Chromosome 14"/>
</dbReference>
<evidence type="ECO:0000256" key="1">
    <source>
        <dbReference type="SAM" id="MobiDB-lite"/>
    </source>
</evidence>
<dbReference type="AlphaFoldDB" id="A0A9W2X311"/>
<dbReference type="RefSeq" id="XP_054945763.1">
    <property type="nucleotide sequence ID" value="XM_055089788.1"/>
</dbReference>
<feature type="compositionally biased region" description="Low complexity" evidence="1">
    <location>
        <begin position="80"/>
        <end position="90"/>
    </location>
</feature>
<dbReference type="GeneID" id="129392724"/>
<evidence type="ECO:0000313" key="2">
    <source>
        <dbReference type="Proteomes" id="UP000248484"/>
    </source>
</evidence>
<proteinExistence type="predicted"/>
<accession>A0A9W2X311</accession>
<gene>
    <name evidence="3" type="primary">LOC129392724</name>
</gene>
<dbReference type="KEGG" id="pcad:129392724"/>
<feature type="region of interest" description="Disordered" evidence="1">
    <location>
        <begin position="1"/>
        <end position="144"/>
    </location>
</feature>
<feature type="compositionally biased region" description="Basic and acidic residues" evidence="1">
    <location>
        <begin position="37"/>
        <end position="50"/>
    </location>
</feature>
<organism evidence="2 3">
    <name type="scientific">Physeter macrocephalus</name>
    <name type="common">Sperm whale</name>
    <name type="synonym">Physeter catodon</name>
    <dbReference type="NCBI Taxonomy" id="9755"/>
    <lineage>
        <taxon>Eukaryota</taxon>
        <taxon>Metazoa</taxon>
        <taxon>Chordata</taxon>
        <taxon>Craniata</taxon>
        <taxon>Vertebrata</taxon>
        <taxon>Euteleostomi</taxon>
        <taxon>Mammalia</taxon>
        <taxon>Eutheria</taxon>
        <taxon>Laurasiatheria</taxon>
        <taxon>Artiodactyla</taxon>
        <taxon>Whippomorpha</taxon>
        <taxon>Cetacea</taxon>
        <taxon>Odontoceti</taxon>
        <taxon>Physeteridae</taxon>
        <taxon>Physeter</taxon>
    </lineage>
</organism>
<name>A0A9W2X311_PHYMC</name>
<sequence>MGRTGNTGRHRAIKKEGERESGKQSKEDQEGVLVPENKGENRLSERKKGAGEAPGSGQAGTRLRLPRPRAGQALLGVLRAASPPKAGAPRAAPPDPVSPADTQRHRGQKTPKAPTLPPTDSEPAGTMLRKKQRPGLQVSLTQSPSFLRKLSGTGAVEFNKTVPARRGPARTYSAARHFPFSLCSAQIWRIKSRNEALQELEDWKVVKSSITLCWRRCDKTATHTLFAVRRKLKKLVPVVAAGRGTRSLGVRNGRKAHHSVSCNHMT</sequence>
<keyword evidence="2" id="KW-1185">Reference proteome</keyword>
<evidence type="ECO:0000313" key="3">
    <source>
        <dbReference type="RefSeq" id="XP_054945763.1"/>
    </source>
</evidence>
<feature type="compositionally biased region" description="Basic and acidic residues" evidence="1">
    <location>
        <begin position="14"/>
        <end position="29"/>
    </location>
</feature>
<protein>
    <submittedName>
        <fullName evidence="3">Uncharacterized protein</fullName>
    </submittedName>
</protein>
<reference evidence="3" key="1">
    <citation type="submission" date="2025-08" db="UniProtKB">
        <authorList>
            <consortium name="RefSeq"/>
        </authorList>
    </citation>
    <scope>IDENTIFICATION</scope>
    <source>
        <tissue evidence="3">Muscle</tissue>
    </source>
</reference>